<dbReference type="HAMAP" id="MF_00521">
    <property type="entry name" value="KDO_kinase"/>
    <property type="match status" value="1"/>
</dbReference>
<keyword evidence="8" id="KW-0448">Lipopolysaccharide biosynthesis</keyword>
<reference evidence="10" key="1">
    <citation type="submission" date="2018-05" db="EMBL/GenBank/DDBJ databases">
        <authorList>
            <person name="Lanie J.A."/>
            <person name="Ng W.-L."/>
            <person name="Kazmierczak K.M."/>
            <person name="Andrzejewski T.M."/>
            <person name="Davidsen T.M."/>
            <person name="Wayne K.J."/>
            <person name="Tettelin H."/>
            <person name="Glass J.I."/>
            <person name="Rusch D."/>
            <person name="Podicherti R."/>
            <person name="Tsui H.-C.T."/>
            <person name="Winkler M.E."/>
        </authorList>
    </citation>
    <scope>NUCLEOTIDE SEQUENCE</scope>
</reference>
<gene>
    <name evidence="10" type="ORF">METZ01_LOCUS43035</name>
</gene>
<organism evidence="10">
    <name type="scientific">marine metagenome</name>
    <dbReference type="NCBI Taxonomy" id="408172"/>
    <lineage>
        <taxon>unclassified sequences</taxon>
        <taxon>metagenomes</taxon>
        <taxon>ecological metagenomes</taxon>
    </lineage>
</organism>
<evidence type="ECO:0000313" key="10">
    <source>
        <dbReference type="EMBL" id="SUZ90181.1"/>
    </source>
</evidence>
<dbReference type="GO" id="GO:0005886">
    <property type="term" value="C:plasma membrane"/>
    <property type="evidence" value="ECO:0007669"/>
    <property type="project" value="UniProtKB-SubCell"/>
</dbReference>
<dbReference type="InterPro" id="IPR022826">
    <property type="entry name" value="KDO_kinase"/>
</dbReference>
<name>A0A381RFB4_9ZZZZ</name>
<protein>
    <recommendedName>
        <fullName evidence="11">3-deoxy-D-manno-octulosonic acid kinase</fullName>
    </recommendedName>
</protein>
<evidence type="ECO:0000256" key="8">
    <source>
        <dbReference type="ARBA" id="ARBA00022985"/>
    </source>
</evidence>
<keyword evidence="9" id="KW-0472">Membrane</keyword>
<dbReference type="GO" id="GO:0005524">
    <property type="term" value="F:ATP binding"/>
    <property type="evidence" value="ECO:0007669"/>
    <property type="project" value="UniProtKB-KW"/>
</dbReference>
<keyword evidence="4" id="KW-0808">Transferase</keyword>
<dbReference type="SUPFAM" id="SSF56112">
    <property type="entry name" value="Protein kinase-like (PK-like)"/>
    <property type="match status" value="1"/>
</dbReference>
<comment type="subcellular location">
    <subcellularLocation>
        <location evidence="1">Cell inner membrane</location>
        <topology evidence="1">Peripheral membrane protein</topology>
        <orientation evidence="1">Cytoplasmic side</orientation>
    </subcellularLocation>
</comment>
<keyword evidence="3" id="KW-0997">Cell inner membrane</keyword>
<dbReference type="GO" id="GO:0004672">
    <property type="term" value="F:protein kinase activity"/>
    <property type="evidence" value="ECO:0007669"/>
    <property type="project" value="InterPro"/>
</dbReference>
<evidence type="ECO:0000256" key="4">
    <source>
        <dbReference type="ARBA" id="ARBA00022679"/>
    </source>
</evidence>
<proteinExistence type="inferred from homology"/>
<keyword evidence="7" id="KW-0067">ATP-binding</keyword>
<dbReference type="PROSITE" id="PS00109">
    <property type="entry name" value="PROTEIN_KINASE_TYR"/>
    <property type="match status" value="1"/>
</dbReference>
<evidence type="ECO:0000256" key="3">
    <source>
        <dbReference type="ARBA" id="ARBA00022519"/>
    </source>
</evidence>
<sequence length="224" mass="25569">MVLYDGSQLNGVPEAWFQESFWQNRDAVLTTVSGRGSVFVLDSQPNTWVLRHYRRGGLVARFVDDHYVWLGAERTRAFREWRLLASLLKQGLPVPRPVAAAVFRRGPVYKADIITTYLRDTRSLASLISDTLNFGPALEKIGRTLRAFHEKGVYHADLTAHNILLDLSNEVYLVDFDRGAFRRPGSWCQGNLDRLKRSLRKVAAETGTNLRESDWQRLKFGYGA</sequence>
<dbReference type="NCBIfam" id="NF002475">
    <property type="entry name" value="PRK01723.1"/>
    <property type="match status" value="1"/>
</dbReference>
<dbReference type="InterPro" id="IPR008266">
    <property type="entry name" value="Tyr_kinase_AS"/>
</dbReference>
<evidence type="ECO:0000256" key="1">
    <source>
        <dbReference type="ARBA" id="ARBA00004515"/>
    </source>
</evidence>
<keyword evidence="6" id="KW-0418">Kinase</keyword>
<dbReference type="AlphaFoldDB" id="A0A381RFB4"/>
<keyword evidence="5" id="KW-0547">Nucleotide-binding</keyword>
<evidence type="ECO:0000256" key="9">
    <source>
        <dbReference type="ARBA" id="ARBA00023136"/>
    </source>
</evidence>
<evidence type="ECO:0000256" key="6">
    <source>
        <dbReference type="ARBA" id="ARBA00022777"/>
    </source>
</evidence>
<evidence type="ECO:0000256" key="7">
    <source>
        <dbReference type="ARBA" id="ARBA00022840"/>
    </source>
</evidence>
<dbReference type="EMBL" id="UINC01001874">
    <property type="protein sequence ID" value="SUZ90181.1"/>
    <property type="molecule type" value="Genomic_DNA"/>
</dbReference>
<dbReference type="InterPro" id="IPR011009">
    <property type="entry name" value="Kinase-like_dom_sf"/>
</dbReference>
<accession>A0A381RFB4</accession>
<dbReference type="Gene3D" id="1.10.510.10">
    <property type="entry name" value="Transferase(Phosphotransferase) domain 1"/>
    <property type="match status" value="1"/>
</dbReference>
<dbReference type="GO" id="GO:0009103">
    <property type="term" value="P:lipopolysaccharide biosynthetic process"/>
    <property type="evidence" value="ECO:0007669"/>
    <property type="project" value="UniProtKB-KW"/>
</dbReference>
<keyword evidence="2" id="KW-1003">Cell membrane</keyword>
<evidence type="ECO:0008006" key="11">
    <source>
        <dbReference type="Google" id="ProtNLM"/>
    </source>
</evidence>
<evidence type="ECO:0000256" key="5">
    <source>
        <dbReference type="ARBA" id="ARBA00022741"/>
    </source>
</evidence>
<dbReference type="Pfam" id="PF06293">
    <property type="entry name" value="Kdo"/>
    <property type="match status" value="1"/>
</dbReference>
<evidence type="ECO:0000256" key="2">
    <source>
        <dbReference type="ARBA" id="ARBA00022475"/>
    </source>
</evidence>